<accession>A0A928X370</accession>
<gene>
    <name evidence="1" type="primary">nrtS</name>
    <name evidence="1" type="ORF">IQ260_06140</name>
</gene>
<protein>
    <submittedName>
        <fullName evidence="1">Nitrate/nitrite transporter NrtS</fullName>
    </submittedName>
</protein>
<name>A0A928X370_LEPEC</name>
<dbReference type="AlphaFoldDB" id="A0A928X370"/>
<reference evidence="1" key="1">
    <citation type="submission" date="2020-10" db="EMBL/GenBank/DDBJ databases">
        <authorList>
            <person name="Castelo-Branco R."/>
            <person name="Eusebio N."/>
            <person name="Adriana R."/>
            <person name="Vieira A."/>
            <person name="Brugerolle De Fraissinette N."/>
            <person name="Rezende De Castro R."/>
            <person name="Schneider M.P."/>
            <person name="Vasconcelos V."/>
            <person name="Leao P.N."/>
        </authorList>
    </citation>
    <scope>NUCLEOTIDE SEQUENCE</scope>
    <source>
        <strain evidence="1">LEGE 11479</strain>
    </source>
</reference>
<evidence type="ECO:0000313" key="2">
    <source>
        <dbReference type="Proteomes" id="UP000615026"/>
    </source>
</evidence>
<sequence>MKSFCSALIDRDLRPGATKVALVVGTILFTLNHGPALANGKMTPSRWLAGLLTYGIPYSVNIHGQYAYRKRQSVS</sequence>
<dbReference type="InterPro" id="IPR047700">
    <property type="entry name" value="NrtS-like"/>
</dbReference>
<dbReference type="Proteomes" id="UP000615026">
    <property type="component" value="Unassembled WGS sequence"/>
</dbReference>
<comment type="caution">
    <text evidence="1">The sequence shown here is derived from an EMBL/GenBank/DDBJ whole genome shotgun (WGS) entry which is preliminary data.</text>
</comment>
<dbReference type="EMBL" id="JADEXP010000033">
    <property type="protein sequence ID" value="MBE9066228.1"/>
    <property type="molecule type" value="Genomic_DNA"/>
</dbReference>
<evidence type="ECO:0000313" key="1">
    <source>
        <dbReference type="EMBL" id="MBE9066228.1"/>
    </source>
</evidence>
<dbReference type="NCBIfam" id="NF038050">
    <property type="entry name" value="NrtS"/>
    <property type="match status" value="1"/>
</dbReference>
<organism evidence="1 2">
    <name type="scientific">Leptolyngbya cf. ectocarpi LEGE 11479</name>
    <dbReference type="NCBI Taxonomy" id="1828722"/>
    <lineage>
        <taxon>Bacteria</taxon>
        <taxon>Bacillati</taxon>
        <taxon>Cyanobacteriota</taxon>
        <taxon>Cyanophyceae</taxon>
        <taxon>Leptolyngbyales</taxon>
        <taxon>Leptolyngbyaceae</taxon>
        <taxon>Leptolyngbya group</taxon>
        <taxon>Leptolyngbya</taxon>
    </lineage>
</organism>
<dbReference type="RefSeq" id="WP_193991836.1">
    <property type="nucleotide sequence ID" value="NZ_JADEXP010000033.1"/>
</dbReference>
<proteinExistence type="predicted"/>
<keyword evidence="2" id="KW-1185">Reference proteome</keyword>